<organism evidence="12 13">
    <name type="scientific">Anaerococcus lactolyticus S7-1-13</name>
    <dbReference type="NCBI Taxonomy" id="1284686"/>
    <lineage>
        <taxon>Bacteria</taxon>
        <taxon>Bacillati</taxon>
        <taxon>Bacillota</taxon>
        <taxon>Tissierellia</taxon>
        <taxon>Tissierellales</taxon>
        <taxon>Peptoniphilaceae</taxon>
        <taxon>Anaerococcus</taxon>
    </lineage>
</organism>
<dbReference type="InterPro" id="IPR018151">
    <property type="entry name" value="TF_GreA/GreB_CS"/>
</dbReference>
<dbReference type="PROSITE" id="PS00830">
    <property type="entry name" value="GREAB_2"/>
    <property type="match status" value="1"/>
</dbReference>
<gene>
    <name evidence="8" type="primary">greA</name>
    <name evidence="12" type="ORF">HMPREF1630_03310</name>
</gene>
<proteinExistence type="inferred from homology"/>
<keyword evidence="5 8" id="KW-0804">Transcription</keyword>
<dbReference type="InterPro" id="IPR001437">
    <property type="entry name" value="Tscrpt_elong_fac_GreA/B_C"/>
</dbReference>
<keyword evidence="3 8" id="KW-0805">Transcription regulation</keyword>
<dbReference type="GO" id="GO:0032784">
    <property type="term" value="P:regulation of DNA-templated transcription elongation"/>
    <property type="evidence" value="ECO:0007669"/>
    <property type="project" value="UniProtKB-UniRule"/>
</dbReference>
<evidence type="ECO:0000313" key="12">
    <source>
        <dbReference type="EMBL" id="KGF04581.1"/>
    </source>
</evidence>
<dbReference type="RefSeq" id="WP_004828510.1">
    <property type="nucleotide sequence ID" value="NZ_JRMW01000027.1"/>
</dbReference>
<evidence type="ECO:0000256" key="5">
    <source>
        <dbReference type="ARBA" id="ARBA00023163"/>
    </source>
</evidence>
<dbReference type="InterPro" id="IPR006359">
    <property type="entry name" value="Tscrpt_elong_fac_GreA"/>
</dbReference>
<evidence type="ECO:0000259" key="10">
    <source>
        <dbReference type="Pfam" id="PF01272"/>
    </source>
</evidence>
<dbReference type="HAMAP" id="MF_00105">
    <property type="entry name" value="GreA_GreB"/>
    <property type="match status" value="1"/>
</dbReference>
<dbReference type="InterPro" id="IPR036953">
    <property type="entry name" value="GreA/GreB_C_sf"/>
</dbReference>
<evidence type="ECO:0000256" key="9">
    <source>
        <dbReference type="RuleBase" id="RU000556"/>
    </source>
</evidence>
<accession>A0A095X4H9</accession>
<evidence type="ECO:0000259" key="11">
    <source>
        <dbReference type="Pfam" id="PF03449"/>
    </source>
</evidence>
<dbReference type="FunFam" id="1.10.287.180:FF:000001">
    <property type="entry name" value="Transcription elongation factor GreA"/>
    <property type="match status" value="1"/>
</dbReference>
<keyword evidence="12" id="KW-0251">Elongation factor</keyword>
<feature type="domain" description="Transcription elongation factor GreA/GreB C-terminal" evidence="10">
    <location>
        <begin position="83"/>
        <end position="157"/>
    </location>
</feature>
<evidence type="ECO:0000256" key="1">
    <source>
        <dbReference type="ARBA" id="ARBA00008213"/>
    </source>
</evidence>
<reference evidence="12 13" key="1">
    <citation type="submission" date="2014-07" db="EMBL/GenBank/DDBJ databases">
        <authorList>
            <person name="McCorrison J."/>
            <person name="Sanka R."/>
            <person name="Torralba M."/>
            <person name="Gillis M."/>
            <person name="Haft D.H."/>
            <person name="Methe B."/>
            <person name="Sutton G."/>
            <person name="Nelson K.E."/>
        </authorList>
    </citation>
    <scope>NUCLEOTIDE SEQUENCE [LARGE SCALE GENOMIC DNA]</scope>
    <source>
        <strain evidence="12 13">S7-1-13</strain>
    </source>
</reference>
<evidence type="ECO:0000256" key="8">
    <source>
        <dbReference type="HAMAP-Rule" id="MF_00105"/>
    </source>
</evidence>
<dbReference type="NCBIfam" id="NF001263">
    <property type="entry name" value="PRK00226.1-4"/>
    <property type="match status" value="1"/>
</dbReference>
<dbReference type="PANTHER" id="PTHR30437">
    <property type="entry name" value="TRANSCRIPTION ELONGATION FACTOR GREA"/>
    <property type="match status" value="1"/>
</dbReference>
<dbReference type="InterPro" id="IPR036805">
    <property type="entry name" value="Tscrpt_elong_fac_GreA/B_N_sf"/>
</dbReference>
<dbReference type="AlphaFoldDB" id="A0A095X4H9"/>
<dbReference type="Proteomes" id="UP000029579">
    <property type="component" value="Unassembled WGS sequence"/>
</dbReference>
<dbReference type="NCBIfam" id="TIGR01462">
    <property type="entry name" value="greA"/>
    <property type="match status" value="1"/>
</dbReference>
<dbReference type="InterPro" id="IPR023459">
    <property type="entry name" value="Tscrpt_elong_fac_GreA/B_fam"/>
</dbReference>
<dbReference type="InterPro" id="IPR028624">
    <property type="entry name" value="Tscrpt_elong_fac_GreA/B"/>
</dbReference>
<evidence type="ECO:0000313" key="13">
    <source>
        <dbReference type="Proteomes" id="UP000029579"/>
    </source>
</evidence>
<dbReference type="FunFam" id="3.10.50.30:FF:000001">
    <property type="entry name" value="Transcription elongation factor GreA"/>
    <property type="match status" value="1"/>
</dbReference>
<feature type="domain" description="Transcription elongation factor GreA/GreB N-terminal" evidence="11">
    <location>
        <begin position="7"/>
        <end position="76"/>
    </location>
</feature>
<dbReference type="InterPro" id="IPR022691">
    <property type="entry name" value="Tscrpt_elong_fac_GreA/B_N"/>
</dbReference>
<dbReference type="PANTHER" id="PTHR30437:SF4">
    <property type="entry name" value="TRANSCRIPTION ELONGATION FACTOR GREA"/>
    <property type="match status" value="1"/>
</dbReference>
<sequence length="157" mass="17955">MTEKKEVILTKEKLEKLEDELEYLKTKKRPEMAEKIKIARSFGDLSENADYDEAKNEQGEVESRIMKIEDMIRNAKTIEVDENSDTVGVGNTVCLYDEEFEEDVEYKIVGTAESNPLEGYISNESPVGEAIIGHKINDRVEVETPNGKMYFVIKNIK</sequence>
<dbReference type="GO" id="GO:0070063">
    <property type="term" value="F:RNA polymerase binding"/>
    <property type="evidence" value="ECO:0007669"/>
    <property type="project" value="InterPro"/>
</dbReference>
<dbReference type="SUPFAM" id="SSF46557">
    <property type="entry name" value="GreA transcript cleavage protein, N-terminal domain"/>
    <property type="match status" value="1"/>
</dbReference>
<evidence type="ECO:0000256" key="3">
    <source>
        <dbReference type="ARBA" id="ARBA00023015"/>
    </source>
</evidence>
<comment type="similarity">
    <text evidence="1 8 9">Belongs to the GreA/GreB family.</text>
</comment>
<evidence type="ECO:0000256" key="6">
    <source>
        <dbReference type="ARBA" id="ARBA00024916"/>
    </source>
</evidence>
<dbReference type="GO" id="GO:0003746">
    <property type="term" value="F:translation elongation factor activity"/>
    <property type="evidence" value="ECO:0007669"/>
    <property type="project" value="UniProtKB-KW"/>
</dbReference>
<dbReference type="eggNOG" id="COG0782">
    <property type="taxonomic scope" value="Bacteria"/>
</dbReference>
<evidence type="ECO:0000256" key="7">
    <source>
        <dbReference type="ARBA" id="ARBA00030776"/>
    </source>
</evidence>
<comment type="caution">
    <text evidence="12">The sequence shown here is derived from an EMBL/GenBank/DDBJ whole genome shotgun (WGS) entry which is preliminary data.</text>
</comment>
<dbReference type="EMBL" id="JRMW01000027">
    <property type="protein sequence ID" value="KGF04581.1"/>
    <property type="molecule type" value="Genomic_DNA"/>
</dbReference>
<dbReference type="SUPFAM" id="SSF54534">
    <property type="entry name" value="FKBP-like"/>
    <property type="match status" value="1"/>
</dbReference>
<dbReference type="OrthoDB" id="9808774at2"/>
<keyword evidence="4 8" id="KW-0238">DNA-binding</keyword>
<dbReference type="GO" id="GO:0003677">
    <property type="term" value="F:DNA binding"/>
    <property type="evidence" value="ECO:0007669"/>
    <property type="project" value="UniProtKB-UniRule"/>
</dbReference>
<evidence type="ECO:0000256" key="4">
    <source>
        <dbReference type="ARBA" id="ARBA00023125"/>
    </source>
</evidence>
<protein>
    <recommendedName>
        <fullName evidence="2 8">Transcription elongation factor GreA</fullName>
    </recommendedName>
    <alternativeName>
        <fullName evidence="7 8">Transcript cleavage factor GreA</fullName>
    </alternativeName>
</protein>
<comment type="function">
    <text evidence="6 8 9">Necessary for efficient RNA polymerase transcription elongation past template-encoded arresting sites. The arresting sites in DNA have the property of trapping a certain fraction of elongating RNA polymerases that pass through, resulting in locked ternary complexes. Cleavage of the nascent transcript by cleavage factors such as GreA or GreB allows the resumption of elongation from the new 3'terminus. GreA releases sequences of 2 to 3 nucleotides.</text>
</comment>
<dbReference type="Gene3D" id="3.10.50.30">
    <property type="entry name" value="Transcription elongation factor, GreA/GreB, C-terminal domain"/>
    <property type="match status" value="1"/>
</dbReference>
<dbReference type="Gene3D" id="1.10.287.180">
    <property type="entry name" value="Transcription elongation factor, GreA/GreB, N-terminal domain"/>
    <property type="match status" value="1"/>
</dbReference>
<name>A0A095X4H9_9FIRM</name>
<dbReference type="Pfam" id="PF01272">
    <property type="entry name" value="GreA_GreB"/>
    <property type="match status" value="1"/>
</dbReference>
<evidence type="ECO:0000256" key="2">
    <source>
        <dbReference type="ARBA" id="ARBA00013729"/>
    </source>
</evidence>
<dbReference type="GO" id="GO:0006354">
    <property type="term" value="P:DNA-templated transcription elongation"/>
    <property type="evidence" value="ECO:0007669"/>
    <property type="project" value="TreeGrafter"/>
</dbReference>
<dbReference type="PIRSF" id="PIRSF006092">
    <property type="entry name" value="GreA_GreB"/>
    <property type="match status" value="1"/>
</dbReference>
<keyword evidence="12" id="KW-0648">Protein biosynthesis</keyword>
<dbReference type="Pfam" id="PF03449">
    <property type="entry name" value="GreA_GreB_N"/>
    <property type="match status" value="1"/>
</dbReference>